<sequence>MPGAACLLQKGACVLPQQSGTQQSTTRTQCGLRIDCDHTFSLNLTVEISAQTYLIQA</sequence>
<dbReference type="InParanoid" id="D8LLL0"/>
<dbReference type="Proteomes" id="UP000002630">
    <property type="component" value="Unassembled WGS sequence"/>
</dbReference>
<evidence type="ECO:0000313" key="2">
    <source>
        <dbReference type="Proteomes" id="UP000002630"/>
    </source>
</evidence>
<reference evidence="1 2" key="1">
    <citation type="journal article" date="2010" name="Nature">
        <title>The Ectocarpus genome and the independent evolution of multicellularity in brown algae.</title>
        <authorList>
            <person name="Cock J.M."/>
            <person name="Sterck L."/>
            <person name="Rouze P."/>
            <person name="Scornet D."/>
            <person name="Allen A.E."/>
            <person name="Amoutzias G."/>
            <person name="Anthouard V."/>
            <person name="Artiguenave F."/>
            <person name="Aury J.M."/>
            <person name="Badger J.H."/>
            <person name="Beszteri B."/>
            <person name="Billiau K."/>
            <person name="Bonnet E."/>
            <person name="Bothwell J.H."/>
            <person name="Bowler C."/>
            <person name="Boyen C."/>
            <person name="Brownlee C."/>
            <person name="Carrano C.J."/>
            <person name="Charrier B."/>
            <person name="Cho G.Y."/>
            <person name="Coelho S.M."/>
            <person name="Collen J."/>
            <person name="Corre E."/>
            <person name="Da Silva C."/>
            <person name="Delage L."/>
            <person name="Delaroque N."/>
            <person name="Dittami S.M."/>
            <person name="Doulbeau S."/>
            <person name="Elias M."/>
            <person name="Farnham G."/>
            <person name="Gachon C.M."/>
            <person name="Gschloessl B."/>
            <person name="Heesch S."/>
            <person name="Jabbari K."/>
            <person name="Jubin C."/>
            <person name="Kawai H."/>
            <person name="Kimura K."/>
            <person name="Kloareg B."/>
            <person name="Kupper F.C."/>
            <person name="Lang D."/>
            <person name="Le Bail A."/>
            <person name="Leblanc C."/>
            <person name="Lerouge P."/>
            <person name="Lohr M."/>
            <person name="Lopez P.J."/>
            <person name="Martens C."/>
            <person name="Maumus F."/>
            <person name="Michel G."/>
            <person name="Miranda-Saavedra D."/>
            <person name="Morales J."/>
            <person name="Moreau H."/>
            <person name="Motomura T."/>
            <person name="Nagasato C."/>
            <person name="Napoli C.A."/>
            <person name="Nelson D.R."/>
            <person name="Nyvall-Collen P."/>
            <person name="Peters A.F."/>
            <person name="Pommier C."/>
            <person name="Potin P."/>
            <person name="Poulain J."/>
            <person name="Quesneville H."/>
            <person name="Read B."/>
            <person name="Rensing S.A."/>
            <person name="Ritter A."/>
            <person name="Rousvoal S."/>
            <person name="Samanta M."/>
            <person name="Samson G."/>
            <person name="Schroeder D.C."/>
            <person name="Segurens B."/>
            <person name="Strittmatter M."/>
            <person name="Tonon T."/>
            <person name="Tregear J.W."/>
            <person name="Valentin K."/>
            <person name="von Dassow P."/>
            <person name="Yamagishi T."/>
            <person name="Van de Peer Y."/>
            <person name="Wincker P."/>
        </authorList>
    </citation>
    <scope>NUCLEOTIDE SEQUENCE [LARGE SCALE GENOMIC DNA]</scope>
    <source>
        <strain evidence="2">Ec32 / CCAP1310/4</strain>
    </source>
</reference>
<keyword evidence="2" id="KW-1185">Reference proteome</keyword>
<evidence type="ECO:0000313" key="1">
    <source>
        <dbReference type="EMBL" id="CBN74641.1"/>
    </source>
</evidence>
<dbReference type="EMBL" id="FN649760">
    <property type="protein sequence ID" value="CBN74641.1"/>
    <property type="molecule type" value="Genomic_DNA"/>
</dbReference>
<gene>
    <name evidence="1" type="ORF">Esi_0037_0042</name>
</gene>
<dbReference type="AlphaFoldDB" id="D8LLL0"/>
<name>D8LLL0_ECTSI</name>
<proteinExistence type="predicted"/>
<accession>D8LLL0</accession>
<protein>
    <submittedName>
        <fullName evidence="1">Uncharacterized protein</fullName>
    </submittedName>
</protein>
<organism evidence="1 2">
    <name type="scientific">Ectocarpus siliculosus</name>
    <name type="common">Brown alga</name>
    <name type="synonym">Conferva siliculosa</name>
    <dbReference type="NCBI Taxonomy" id="2880"/>
    <lineage>
        <taxon>Eukaryota</taxon>
        <taxon>Sar</taxon>
        <taxon>Stramenopiles</taxon>
        <taxon>Ochrophyta</taxon>
        <taxon>PX clade</taxon>
        <taxon>Phaeophyceae</taxon>
        <taxon>Ectocarpales</taxon>
        <taxon>Ectocarpaceae</taxon>
        <taxon>Ectocarpus</taxon>
    </lineage>
</organism>